<evidence type="ECO:0000313" key="5">
    <source>
        <dbReference type="EMBL" id="TVY11423.1"/>
    </source>
</evidence>
<evidence type="ECO:0000256" key="2">
    <source>
        <dbReference type="ARBA" id="ARBA00023125"/>
    </source>
</evidence>
<dbReference type="EMBL" id="VNJI01000003">
    <property type="protein sequence ID" value="TVY11423.1"/>
    <property type="molecule type" value="Genomic_DNA"/>
</dbReference>
<evidence type="ECO:0000313" key="6">
    <source>
        <dbReference type="Proteomes" id="UP000317036"/>
    </source>
</evidence>
<dbReference type="SUPFAM" id="SSF46689">
    <property type="entry name" value="Homeodomain-like"/>
    <property type="match status" value="2"/>
</dbReference>
<comment type="caution">
    <text evidence="5">The sequence shown here is derived from an EMBL/GenBank/DDBJ whole genome shotgun (WGS) entry which is preliminary data.</text>
</comment>
<dbReference type="PROSITE" id="PS00041">
    <property type="entry name" value="HTH_ARAC_FAMILY_1"/>
    <property type="match status" value="1"/>
</dbReference>
<dbReference type="PANTHER" id="PTHR43280:SF2">
    <property type="entry name" value="HTH-TYPE TRANSCRIPTIONAL REGULATOR EXSA"/>
    <property type="match status" value="1"/>
</dbReference>
<organism evidence="5 6">
    <name type="scientific">Paenibacillus cremeus</name>
    <dbReference type="NCBI Taxonomy" id="2163881"/>
    <lineage>
        <taxon>Bacteria</taxon>
        <taxon>Bacillati</taxon>
        <taxon>Bacillota</taxon>
        <taxon>Bacilli</taxon>
        <taxon>Bacillales</taxon>
        <taxon>Paenibacillaceae</taxon>
        <taxon>Paenibacillus</taxon>
    </lineage>
</organism>
<dbReference type="InterPro" id="IPR018060">
    <property type="entry name" value="HTH_AraC"/>
</dbReference>
<evidence type="ECO:0000259" key="4">
    <source>
        <dbReference type="PROSITE" id="PS01124"/>
    </source>
</evidence>
<dbReference type="GO" id="GO:0003700">
    <property type="term" value="F:DNA-binding transcription factor activity"/>
    <property type="evidence" value="ECO:0007669"/>
    <property type="project" value="InterPro"/>
</dbReference>
<evidence type="ECO:0000256" key="1">
    <source>
        <dbReference type="ARBA" id="ARBA00023015"/>
    </source>
</evidence>
<proteinExistence type="predicted"/>
<dbReference type="PANTHER" id="PTHR43280">
    <property type="entry name" value="ARAC-FAMILY TRANSCRIPTIONAL REGULATOR"/>
    <property type="match status" value="1"/>
</dbReference>
<dbReference type="InterPro" id="IPR009057">
    <property type="entry name" value="Homeodomain-like_sf"/>
</dbReference>
<dbReference type="InterPro" id="IPR014710">
    <property type="entry name" value="RmlC-like_jellyroll"/>
</dbReference>
<dbReference type="SUPFAM" id="SSF51182">
    <property type="entry name" value="RmlC-like cupins"/>
    <property type="match status" value="1"/>
</dbReference>
<reference evidence="5 6" key="1">
    <citation type="submission" date="2019-07" db="EMBL/GenBank/DDBJ databases">
        <authorList>
            <person name="Kim J."/>
        </authorList>
    </citation>
    <scope>NUCLEOTIDE SEQUENCE [LARGE SCALE GENOMIC DNA]</scope>
    <source>
        <strain evidence="5 6">JC52</strain>
    </source>
</reference>
<dbReference type="GO" id="GO:0043565">
    <property type="term" value="F:sequence-specific DNA binding"/>
    <property type="evidence" value="ECO:0007669"/>
    <property type="project" value="InterPro"/>
</dbReference>
<accession>A0A559KH06</accession>
<dbReference type="Proteomes" id="UP000317036">
    <property type="component" value="Unassembled WGS sequence"/>
</dbReference>
<keyword evidence="2" id="KW-0238">DNA-binding</keyword>
<gene>
    <name evidence="5" type="ORF">FPZ49_04130</name>
</gene>
<dbReference type="AlphaFoldDB" id="A0A559KH06"/>
<name>A0A559KH06_9BACL</name>
<dbReference type="SMART" id="SM00342">
    <property type="entry name" value="HTH_ARAC"/>
    <property type="match status" value="1"/>
</dbReference>
<dbReference type="InterPro" id="IPR018062">
    <property type="entry name" value="HTH_AraC-typ_CS"/>
</dbReference>
<keyword evidence="1" id="KW-0805">Transcription regulation</keyword>
<dbReference type="Pfam" id="PF12833">
    <property type="entry name" value="HTH_18"/>
    <property type="match status" value="1"/>
</dbReference>
<dbReference type="InterPro" id="IPR011051">
    <property type="entry name" value="RmlC_Cupin_sf"/>
</dbReference>
<protein>
    <submittedName>
        <fullName evidence="5">Helix-turn-helix transcriptional regulator</fullName>
    </submittedName>
</protein>
<dbReference type="Gene3D" id="1.10.10.60">
    <property type="entry name" value="Homeodomain-like"/>
    <property type="match status" value="2"/>
</dbReference>
<feature type="domain" description="HTH araC/xylS-type" evidence="4">
    <location>
        <begin position="158"/>
        <end position="256"/>
    </location>
</feature>
<evidence type="ECO:0000256" key="3">
    <source>
        <dbReference type="ARBA" id="ARBA00023163"/>
    </source>
</evidence>
<sequence>MVSHTYFQRKEFFEESEDTYPVWVLFGLAAGKFRFWIGEQSGEAGPGDLIFCPPGCTFKREMLSPLELHFIYFNIAGSQPFMPALQLPTVLSHPLDGKRLASNYAYLRKLHLTTDPRSFHRKQMILNDLWQLACENWEGEQQQQELSNFADSEDSLMNQAAEWLYRHAYTPFGMSELSRSLGLSPVQLTRRFRKSFRMTPSYFVKALRIRKGAGLLLETNMTLDQIAAHCGYENGFYFSRVFAQLMSVSPSKFRELNRV</sequence>
<dbReference type="PROSITE" id="PS01124">
    <property type="entry name" value="HTH_ARAC_FAMILY_2"/>
    <property type="match status" value="1"/>
</dbReference>
<keyword evidence="3" id="KW-0804">Transcription</keyword>
<keyword evidence="6" id="KW-1185">Reference proteome</keyword>
<dbReference type="Gene3D" id="2.60.120.10">
    <property type="entry name" value="Jelly Rolls"/>
    <property type="match status" value="1"/>
</dbReference>